<name>A0A2M7R7L7_9BACT</name>
<sequence>MVKSFKNYFRFLRVKDWRAYFLIALFGFLFSKGFLFPFKDIIIFWAIVLLLLAFGFSVNDVFDTKEDKYHLEKENLLVSQKISFSKGLAFSIFLGISGLALSAFFGLRIFLFCLAAFLLGFFYSAPPIRFKGRPFLDLISHGLFAGALIFFFPVLVFNKKLDFFHYLIGFSFFYLSAMAELRNHLEDYGTDKKAGLKTVVAVLKYQISKGLLDFLAIFFPLILFPVFLSISLKYLFLFLILTAIFLFFFLFRKNYKSLKNYRIMDIYVIFSFGLLLIAAP</sequence>
<evidence type="ECO:0000256" key="1">
    <source>
        <dbReference type="ARBA" id="ARBA00004141"/>
    </source>
</evidence>
<dbReference type="PANTHER" id="PTHR42723:SF1">
    <property type="entry name" value="CHLOROPHYLL SYNTHASE, CHLOROPLASTIC"/>
    <property type="match status" value="1"/>
</dbReference>
<feature type="transmembrane region" description="Helical" evidence="5">
    <location>
        <begin position="42"/>
        <end position="62"/>
    </location>
</feature>
<feature type="transmembrane region" description="Helical" evidence="5">
    <location>
        <begin position="263"/>
        <end position="279"/>
    </location>
</feature>
<dbReference type="InterPro" id="IPR044878">
    <property type="entry name" value="UbiA_sf"/>
</dbReference>
<comment type="subcellular location">
    <subcellularLocation>
        <location evidence="1">Membrane</location>
        <topology evidence="1">Multi-pass membrane protein</topology>
    </subcellularLocation>
</comment>
<dbReference type="InterPro" id="IPR050475">
    <property type="entry name" value="Prenyltransferase_related"/>
</dbReference>
<proteinExistence type="predicted"/>
<dbReference type="AlphaFoldDB" id="A0A2M7R7L7"/>
<dbReference type="Gene3D" id="1.10.357.140">
    <property type="entry name" value="UbiA prenyltransferase"/>
    <property type="match status" value="1"/>
</dbReference>
<accession>A0A2M7R7L7</accession>
<dbReference type="Pfam" id="PF01040">
    <property type="entry name" value="UbiA"/>
    <property type="match status" value="1"/>
</dbReference>
<evidence type="ECO:0000256" key="5">
    <source>
        <dbReference type="SAM" id="Phobius"/>
    </source>
</evidence>
<dbReference type="Proteomes" id="UP000230055">
    <property type="component" value="Unassembled WGS sequence"/>
</dbReference>
<feature type="transmembrane region" description="Helical" evidence="5">
    <location>
        <begin position="20"/>
        <end position="36"/>
    </location>
</feature>
<evidence type="ECO:0000256" key="3">
    <source>
        <dbReference type="ARBA" id="ARBA00022989"/>
    </source>
</evidence>
<feature type="transmembrane region" description="Helical" evidence="5">
    <location>
        <begin position="138"/>
        <end position="157"/>
    </location>
</feature>
<dbReference type="EMBL" id="PFLX01000039">
    <property type="protein sequence ID" value="PIY90794.1"/>
    <property type="molecule type" value="Genomic_DNA"/>
</dbReference>
<evidence type="ECO:0000256" key="2">
    <source>
        <dbReference type="ARBA" id="ARBA00022692"/>
    </source>
</evidence>
<dbReference type="GO" id="GO:0016020">
    <property type="term" value="C:membrane"/>
    <property type="evidence" value="ECO:0007669"/>
    <property type="project" value="UniProtKB-SubCell"/>
</dbReference>
<feature type="transmembrane region" description="Helical" evidence="5">
    <location>
        <begin position="163"/>
        <end position="181"/>
    </location>
</feature>
<evidence type="ECO:0000313" key="7">
    <source>
        <dbReference type="Proteomes" id="UP000230055"/>
    </source>
</evidence>
<gene>
    <name evidence="6" type="ORF">COY72_01550</name>
</gene>
<dbReference type="InterPro" id="IPR000537">
    <property type="entry name" value="UbiA_prenyltransferase"/>
</dbReference>
<dbReference type="GO" id="GO:0016765">
    <property type="term" value="F:transferase activity, transferring alkyl or aryl (other than methyl) groups"/>
    <property type="evidence" value="ECO:0007669"/>
    <property type="project" value="InterPro"/>
</dbReference>
<evidence type="ECO:0000313" key="6">
    <source>
        <dbReference type="EMBL" id="PIY90794.1"/>
    </source>
</evidence>
<evidence type="ECO:0000256" key="4">
    <source>
        <dbReference type="ARBA" id="ARBA00023136"/>
    </source>
</evidence>
<evidence type="ECO:0008006" key="8">
    <source>
        <dbReference type="Google" id="ProtNLM"/>
    </source>
</evidence>
<keyword evidence="3 5" id="KW-1133">Transmembrane helix</keyword>
<feature type="transmembrane region" description="Helical" evidence="5">
    <location>
        <begin position="83"/>
        <end position="103"/>
    </location>
</feature>
<keyword evidence="4 5" id="KW-0472">Membrane</keyword>
<keyword evidence="2 5" id="KW-0812">Transmembrane</keyword>
<reference evidence="7" key="1">
    <citation type="submission" date="2017-09" db="EMBL/GenBank/DDBJ databases">
        <title>Depth-based differentiation of microbial function through sediment-hosted aquifers and enrichment of novel symbionts in the deep terrestrial subsurface.</title>
        <authorList>
            <person name="Probst A.J."/>
            <person name="Ladd B."/>
            <person name="Jarett J.K."/>
            <person name="Geller-Mcgrath D.E."/>
            <person name="Sieber C.M.K."/>
            <person name="Emerson J.B."/>
            <person name="Anantharaman K."/>
            <person name="Thomas B.C."/>
            <person name="Malmstrom R."/>
            <person name="Stieglmeier M."/>
            <person name="Klingl A."/>
            <person name="Woyke T."/>
            <person name="Ryan C.M."/>
            <person name="Banfield J.F."/>
        </authorList>
    </citation>
    <scope>NUCLEOTIDE SEQUENCE [LARGE SCALE GENOMIC DNA]</scope>
</reference>
<feature type="transmembrane region" description="Helical" evidence="5">
    <location>
        <begin position="211"/>
        <end position="228"/>
    </location>
</feature>
<protein>
    <recommendedName>
        <fullName evidence="8">Prenyltransferase</fullName>
    </recommendedName>
</protein>
<feature type="transmembrane region" description="Helical" evidence="5">
    <location>
        <begin position="234"/>
        <end position="251"/>
    </location>
</feature>
<dbReference type="PANTHER" id="PTHR42723">
    <property type="entry name" value="CHLOROPHYLL SYNTHASE"/>
    <property type="match status" value="1"/>
</dbReference>
<comment type="caution">
    <text evidence="6">The sequence shown here is derived from an EMBL/GenBank/DDBJ whole genome shotgun (WGS) entry which is preliminary data.</text>
</comment>
<organism evidence="6 7">
    <name type="scientific">Candidatus Nealsonbacteria bacterium CG_4_10_14_0_8_um_filter_35_10</name>
    <dbReference type="NCBI Taxonomy" id="1974683"/>
    <lineage>
        <taxon>Bacteria</taxon>
        <taxon>Candidatus Nealsoniibacteriota</taxon>
    </lineage>
</organism>